<feature type="domain" description="Ribosomal RNA adenine methylase transferase N-terminal" evidence="7">
    <location>
        <begin position="85"/>
        <end position="251"/>
    </location>
</feature>
<dbReference type="PROSITE" id="PS51689">
    <property type="entry name" value="SAM_RNA_A_N6_MT"/>
    <property type="match status" value="1"/>
</dbReference>
<dbReference type="SMART" id="SM00650">
    <property type="entry name" value="rADc"/>
    <property type="match status" value="1"/>
</dbReference>
<name>A0AAV5JKS8_9ROSI</name>
<evidence type="ECO:0000313" key="9">
    <source>
        <dbReference type="Proteomes" id="UP001054252"/>
    </source>
</evidence>
<dbReference type="EMBL" id="BPVZ01000037">
    <property type="protein sequence ID" value="GKV13036.1"/>
    <property type="molecule type" value="Genomic_DNA"/>
</dbReference>
<dbReference type="InterPro" id="IPR001737">
    <property type="entry name" value="KsgA/Erm"/>
</dbReference>
<dbReference type="SUPFAM" id="SSF53335">
    <property type="entry name" value="S-adenosyl-L-methionine-dependent methyltransferases"/>
    <property type="match status" value="1"/>
</dbReference>
<dbReference type="AlphaFoldDB" id="A0AAV5JKS8"/>
<dbReference type="PANTHER" id="PTHR11727">
    <property type="entry name" value="DIMETHYLADENOSINE TRANSFERASE"/>
    <property type="match status" value="1"/>
</dbReference>
<evidence type="ECO:0000256" key="5">
    <source>
        <dbReference type="PROSITE-ProRule" id="PRU01026"/>
    </source>
</evidence>
<keyword evidence="3 5" id="KW-0949">S-adenosyl-L-methionine</keyword>
<keyword evidence="2 5" id="KW-0808">Transferase</keyword>
<dbReference type="PANTHER" id="PTHR11727:SF27">
    <property type="entry name" value="RIBOSOMAL RNA SMALL SUBUNIT METHYLTRANSFERASE, CHLOROPLASTIC"/>
    <property type="match status" value="1"/>
</dbReference>
<evidence type="ECO:0000256" key="3">
    <source>
        <dbReference type="ARBA" id="ARBA00022691"/>
    </source>
</evidence>
<evidence type="ECO:0000256" key="2">
    <source>
        <dbReference type="ARBA" id="ARBA00022679"/>
    </source>
</evidence>
<feature type="binding site" evidence="5">
    <location>
        <position position="78"/>
    </location>
    <ligand>
        <name>S-adenosyl-L-methionine</name>
        <dbReference type="ChEBI" id="CHEBI:59789"/>
    </ligand>
</feature>
<keyword evidence="4 5" id="KW-0694">RNA-binding</keyword>
<feature type="binding site" evidence="5">
    <location>
        <position position="105"/>
    </location>
    <ligand>
        <name>S-adenosyl-L-methionine</name>
        <dbReference type="ChEBI" id="CHEBI:59789"/>
    </ligand>
</feature>
<keyword evidence="1 5" id="KW-0489">Methyltransferase</keyword>
<dbReference type="EC" id="2.1.1.-" evidence="6"/>
<dbReference type="InterPro" id="IPR029063">
    <property type="entry name" value="SAM-dependent_MTases_sf"/>
</dbReference>
<evidence type="ECO:0000256" key="6">
    <source>
        <dbReference type="RuleBase" id="RU362106"/>
    </source>
</evidence>
<evidence type="ECO:0000313" key="8">
    <source>
        <dbReference type="EMBL" id="GKV13036.1"/>
    </source>
</evidence>
<comment type="similarity">
    <text evidence="5 6">Belongs to the class I-like SAM-binding methyltransferase superfamily. rRNA adenine N(6)-methyltransferase family.</text>
</comment>
<protein>
    <recommendedName>
        <fullName evidence="6">rRNA adenine N(6)-methyltransferase</fullName>
        <ecNumber evidence="6">2.1.1.-</ecNumber>
    </recommendedName>
</protein>
<comment type="caution">
    <text evidence="8">The sequence shown here is derived from an EMBL/GenBank/DDBJ whole genome shotgun (WGS) entry which is preliminary data.</text>
</comment>
<accession>A0AAV5JKS8</accession>
<evidence type="ECO:0000256" key="1">
    <source>
        <dbReference type="ARBA" id="ARBA00022603"/>
    </source>
</evidence>
<dbReference type="PROSITE" id="PS01131">
    <property type="entry name" value="RRNA_A_DIMETH"/>
    <property type="match status" value="1"/>
</dbReference>
<gene>
    <name evidence="8" type="ORF">SLEP1_g24113</name>
</gene>
<proteinExistence type="inferred from homology"/>
<evidence type="ECO:0000259" key="7">
    <source>
        <dbReference type="SMART" id="SM00650"/>
    </source>
</evidence>
<dbReference type="InterPro" id="IPR020596">
    <property type="entry name" value="rRNA_Ade_Mease_Trfase_CS"/>
</dbReference>
<keyword evidence="9" id="KW-1185">Reference proteome</keyword>
<keyword evidence="6" id="KW-0698">rRNA processing</keyword>
<dbReference type="InterPro" id="IPR020598">
    <property type="entry name" value="rRNA_Ade_methylase_Trfase_N"/>
</dbReference>
<organism evidence="8 9">
    <name type="scientific">Rubroshorea leprosula</name>
    <dbReference type="NCBI Taxonomy" id="152421"/>
    <lineage>
        <taxon>Eukaryota</taxon>
        <taxon>Viridiplantae</taxon>
        <taxon>Streptophyta</taxon>
        <taxon>Embryophyta</taxon>
        <taxon>Tracheophyta</taxon>
        <taxon>Spermatophyta</taxon>
        <taxon>Magnoliopsida</taxon>
        <taxon>eudicotyledons</taxon>
        <taxon>Gunneridae</taxon>
        <taxon>Pentapetalae</taxon>
        <taxon>rosids</taxon>
        <taxon>malvids</taxon>
        <taxon>Malvales</taxon>
        <taxon>Dipterocarpaceae</taxon>
        <taxon>Rubroshorea</taxon>
    </lineage>
</organism>
<dbReference type="Gene3D" id="3.40.50.150">
    <property type="entry name" value="Vaccinia Virus protein VP39"/>
    <property type="match status" value="1"/>
</dbReference>
<sequence length="258" mass="28737">MTATPHLFHSLLLPITPYATAKLRDKPHFPAYGGTTVSETRTALSPIACAYRAQDDYHATLKALNSRGRFPRKSLGQHYMLNPEINEELSRAAHVKEGDVVLEIGPGTGSLTNVLLNSGATVLAIEKDPHMVALVRERFASTEHFKVLQEDFVKCHIRSHMLPLLENRKSLDASSMHAKVVASIPFNISTDVVKQLLPMGDIFSEVVLLLQDETAMRLVESSLRTSEYRPINIFVNFYSGISATHLIDCIIFFDYCNA</sequence>
<dbReference type="GO" id="GO:0000179">
    <property type="term" value="F:rRNA (adenine-N6,N6-)-dimethyltransferase activity"/>
    <property type="evidence" value="ECO:0007669"/>
    <property type="project" value="UniProtKB-UniRule"/>
</dbReference>
<dbReference type="Pfam" id="PF00398">
    <property type="entry name" value="RrnaAD"/>
    <property type="match status" value="1"/>
</dbReference>
<feature type="binding site" evidence="5">
    <location>
        <position position="80"/>
    </location>
    <ligand>
        <name>S-adenosyl-L-methionine</name>
        <dbReference type="ChEBI" id="CHEBI:59789"/>
    </ligand>
</feature>
<evidence type="ECO:0000256" key="4">
    <source>
        <dbReference type="ARBA" id="ARBA00022884"/>
    </source>
</evidence>
<dbReference type="Proteomes" id="UP001054252">
    <property type="component" value="Unassembled WGS sequence"/>
</dbReference>
<reference evidence="8 9" key="1">
    <citation type="journal article" date="2021" name="Commun. Biol.">
        <title>The genome of Shorea leprosula (Dipterocarpaceae) highlights the ecological relevance of drought in aseasonal tropical rainforests.</title>
        <authorList>
            <person name="Ng K.K.S."/>
            <person name="Kobayashi M.J."/>
            <person name="Fawcett J.A."/>
            <person name="Hatakeyama M."/>
            <person name="Paape T."/>
            <person name="Ng C.H."/>
            <person name="Ang C.C."/>
            <person name="Tnah L.H."/>
            <person name="Lee C.T."/>
            <person name="Nishiyama T."/>
            <person name="Sese J."/>
            <person name="O'Brien M.J."/>
            <person name="Copetti D."/>
            <person name="Mohd Noor M.I."/>
            <person name="Ong R.C."/>
            <person name="Putra M."/>
            <person name="Sireger I.Z."/>
            <person name="Indrioko S."/>
            <person name="Kosugi Y."/>
            <person name="Izuno A."/>
            <person name="Isagi Y."/>
            <person name="Lee S.L."/>
            <person name="Shimizu K.K."/>
        </authorList>
    </citation>
    <scope>NUCLEOTIDE SEQUENCE [LARGE SCALE GENOMIC DNA]</scope>
    <source>
        <strain evidence="8">214</strain>
    </source>
</reference>
<feature type="binding site" evidence="5">
    <location>
        <position position="183"/>
    </location>
    <ligand>
        <name>S-adenosyl-L-methionine</name>
        <dbReference type="ChEBI" id="CHEBI:59789"/>
    </ligand>
</feature>
<feature type="binding site" evidence="5">
    <location>
        <position position="151"/>
    </location>
    <ligand>
        <name>S-adenosyl-L-methionine</name>
        <dbReference type="ChEBI" id="CHEBI:59789"/>
    </ligand>
</feature>
<feature type="binding site" evidence="5">
    <location>
        <position position="126"/>
    </location>
    <ligand>
        <name>S-adenosyl-L-methionine</name>
        <dbReference type="ChEBI" id="CHEBI:59789"/>
    </ligand>
</feature>
<dbReference type="GO" id="GO:0003723">
    <property type="term" value="F:RNA binding"/>
    <property type="evidence" value="ECO:0007669"/>
    <property type="project" value="UniProtKB-UniRule"/>
</dbReference>